<evidence type="ECO:0000256" key="1">
    <source>
        <dbReference type="ARBA" id="ARBA00004479"/>
    </source>
</evidence>
<evidence type="ECO:0008006" key="12">
    <source>
        <dbReference type="Google" id="ProtNLM"/>
    </source>
</evidence>
<dbReference type="GO" id="GO:0031410">
    <property type="term" value="C:cytoplasmic vesicle"/>
    <property type="evidence" value="ECO:0007669"/>
    <property type="project" value="TreeGrafter"/>
</dbReference>
<dbReference type="AlphaFoldDB" id="A0A9Q0X6K8"/>
<dbReference type="EMBL" id="JAPFRF010000023">
    <property type="protein sequence ID" value="KAJ7304267.1"/>
    <property type="molecule type" value="Genomic_DNA"/>
</dbReference>
<keyword evidence="4" id="KW-0732">Signal</keyword>
<evidence type="ECO:0000256" key="7">
    <source>
        <dbReference type="ARBA" id="ARBA00023180"/>
    </source>
</evidence>
<accession>A0A9Q0X6K8</accession>
<dbReference type="Pfam" id="PF05283">
    <property type="entry name" value="MGC-24"/>
    <property type="match status" value="1"/>
</dbReference>
<comment type="caution">
    <text evidence="10">The sequence shown here is derived from an EMBL/GenBank/DDBJ whole genome shotgun (WGS) entry which is preliminary data.</text>
</comment>
<proteinExistence type="inferred from homology"/>
<keyword evidence="7" id="KW-0325">Glycoprotein</keyword>
<organism evidence="10 11">
    <name type="scientific">Phrynocephalus forsythii</name>
    <dbReference type="NCBI Taxonomy" id="171643"/>
    <lineage>
        <taxon>Eukaryota</taxon>
        <taxon>Metazoa</taxon>
        <taxon>Chordata</taxon>
        <taxon>Craniata</taxon>
        <taxon>Vertebrata</taxon>
        <taxon>Euteleostomi</taxon>
        <taxon>Lepidosauria</taxon>
        <taxon>Squamata</taxon>
        <taxon>Bifurcata</taxon>
        <taxon>Unidentata</taxon>
        <taxon>Episquamata</taxon>
        <taxon>Toxicofera</taxon>
        <taxon>Iguania</taxon>
        <taxon>Acrodonta</taxon>
        <taxon>Agamidae</taxon>
        <taxon>Agaminae</taxon>
        <taxon>Phrynocephalus</taxon>
    </lineage>
</organism>
<evidence type="ECO:0000313" key="11">
    <source>
        <dbReference type="Proteomes" id="UP001142489"/>
    </source>
</evidence>
<evidence type="ECO:0000256" key="4">
    <source>
        <dbReference type="ARBA" id="ARBA00022729"/>
    </source>
</evidence>
<gene>
    <name evidence="10" type="ORF">JRQ81_011808</name>
</gene>
<dbReference type="GO" id="GO:0016020">
    <property type="term" value="C:membrane"/>
    <property type="evidence" value="ECO:0007669"/>
    <property type="project" value="UniProtKB-SubCell"/>
</dbReference>
<name>A0A9Q0X6K8_9SAUR</name>
<evidence type="ECO:0000256" key="5">
    <source>
        <dbReference type="ARBA" id="ARBA00022989"/>
    </source>
</evidence>
<evidence type="ECO:0000256" key="6">
    <source>
        <dbReference type="ARBA" id="ARBA00023136"/>
    </source>
</evidence>
<comment type="similarity">
    <text evidence="2">Belongs to the CD164 family.</text>
</comment>
<keyword evidence="5 9" id="KW-1133">Transmembrane helix</keyword>
<dbReference type="InterPro" id="IPR007947">
    <property type="entry name" value="CD164_MGC24"/>
</dbReference>
<dbReference type="OrthoDB" id="6160056at2759"/>
<dbReference type="PANTHER" id="PTHR11337">
    <property type="entry name" value="MUCIN/PORIMIN"/>
    <property type="match status" value="1"/>
</dbReference>
<evidence type="ECO:0000256" key="2">
    <source>
        <dbReference type="ARBA" id="ARBA00005341"/>
    </source>
</evidence>
<dbReference type="PANTHER" id="PTHR11337:SF11">
    <property type="entry name" value="CD164 SIALOMUCIN-LIKE 2 PROTEIN"/>
    <property type="match status" value="1"/>
</dbReference>
<evidence type="ECO:0000256" key="3">
    <source>
        <dbReference type="ARBA" id="ARBA00022692"/>
    </source>
</evidence>
<keyword evidence="3 9" id="KW-0812">Transmembrane</keyword>
<feature type="region of interest" description="Disordered" evidence="8">
    <location>
        <begin position="189"/>
        <end position="210"/>
    </location>
</feature>
<protein>
    <recommendedName>
        <fullName evidence="12">CD164 sialomucin-like 2 protein</fullName>
    </recommendedName>
</protein>
<reference evidence="10" key="1">
    <citation type="journal article" date="2023" name="DNA Res.">
        <title>Chromosome-level genome assembly of Phrynocephalus forsythii using third-generation DNA sequencing and Hi-C analysis.</title>
        <authorList>
            <person name="Qi Y."/>
            <person name="Zhao W."/>
            <person name="Zhao Y."/>
            <person name="Niu C."/>
            <person name="Cao S."/>
            <person name="Zhang Y."/>
        </authorList>
    </citation>
    <scope>NUCLEOTIDE SEQUENCE</scope>
    <source>
        <tissue evidence="10">Muscle</tissue>
    </source>
</reference>
<keyword evidence="11" id="KW-1185">Reference proteome</keyword>
<comment type="subcellular location">
    <subcellularLocation>
        <location evidence="1">Membrane</location>
        <topology evidence="1">Single-pass type I membrane protein</topology>
    </subcellularLocation>
</comment>
<evidence type="ECO:0000256" key="9">
    <source>
        <dbReference type="SAM" id="Phobius"/>
    </source>
</evidence>
<sequence length="274" mass="28916">MRARGTSVTAPLLAASAPAWVPNPAVTVTHLANPLSSVVVAAAITEALLWARHLLERPLPCAADRPIAGPRSAAPASHRLRVALRLGFVALRAGKGGRAMPAAGSCWEWLLCALLCAHGALLSQAGECKELESCNKCIEGVASQNITDCVWMYCQESQKKPGTGHCVGKGEPAKEKCSFFNVTDMCEASKTTTAEPPPPTTKALPKPSTKEPEIITLSTTASGPPLTVSPEFHPPGFDSASFIGGMVLVLSIQAVVFFVVKFLRSKDSTYQTLI</sequence>
<dbReference type="Proteomes" id="UP001142489">
    <property type="component" value="Unassembled WGS sequence"/>
</dbReference>
<feature type="transmembrane region" description="Helical" evidence="9">
    <location>
        <begin position="242"/>
        <end position="263"/>
    </location>
</feature>
<keyword evidence="6 9" id="KW-0472">Membrane</keyword>
<evidence type="ECO:0000313" key="10">
    <source>
        <dbReference type="EMBL" id="KAJ7304267.1"/>
    </source>
</evidence>
<evidence type="ECO:0000256" key="8">
    <source>
        <dbReference type="SAM" id="MobiDB-lite"/>
    </source>
</evidence>